<dbReference type="InterPro" id="IPR009721">
    <property type="entry name" value="O-acyltransferase_WSD1_C"/>
</dbReference>
<dbReference type="GO" id="GO:0006071">
    <property type="term" value="P:glycerol metabolic process"/>
    <property type="evidence" value="ECO:0007669"/>
    <property type="project" value="UniProtKB-KW"/>
</dbReference>
<dbReference type="InterPro" id="IPR004255">
    <property type="entry name" value="O-acyltransferase_WSD1_N"/>
</dbReference>
<dbReference type="EC" id="2.3.1.20" evidence="4"/>
<gene>
    <name evidence="13" type="ORF">FAB82_08365</name>
</gene>
<dbReference type="Proteomes" id="UP000308760">
    <property type="component" value="Unassembled WGS sequence"/>
</dbReference>
<feature type="domain" description="O-acyltransferase WSD1-like N-terminal" evidence="11">
    <location>
        <begin position="27"/>
        <end position="168"/>
    </location>
</feature>
<evidence type="ECO:0000259" key="11">
    <source>
        <dbReference type="Pfam" id="PF03007"/>
    </source>
</evidence>
<dbReference type="PANTHER" id="PTHR31650:SF1">
    <property type="entry name" value="WAX ESTER SYNTHASE_DIACYLGLYCEROL ACYLTRANSFERASE 4-RELATED"/>
    <property type="match status" value="1"/>
</dbReference>
<sequence>MTNPDSDNRSTFRPTAMDLALRTAPAGSPETVPHIGMVLHCEGKPPGRARVAAHLAERLPSLPALTSYLAPGGKRWQRRAALDLDAYVVEQALAPDPDAIDRAVRELISEPLPEDAPHWQMHLLHGHAPDRYVIFLRVHHALQDASGLLHTLEVLFGSEGEKARSSAPYHGFDSRPSIGLGDRIRAGGAAADSLLRTGMWASRGSRFSSRREQHWCRVPTEALKAAAESCGGTGNDAYLAALAHALHTWSARWQRPAYTGSAVPLLIPANTRRPAEADAPGNRVAMMKVALPGGDITAAERLRSAPRSTRSLKSPRLREALRRLYDHMPTPLMRRSLEIASSPRHTSAMASNVALRTPLAFEGDPVTRIAPVMWAPEGIPLASLLLTYMDTTTVCFTSDRDIPGLDQIHHYWLEAVESLAGKAHDDRERPSD</sequence>
<reference evidence="14" key="1">
    <citation type="submission" date="2019-04" db="EMBL/GenBank/DDBJ databases">
        <title>Nocardioides xinjiangensis sp. nov.</title>
        <authorList>
            <person name="Liu S."/>
        </authorList>
    </citation>
    <scope>NUCLEOTIDE SEQUENCE [LARGE SCALE GENOMIC DNA]</scope>
    <source>
        <strain evidence="14">18</strain>
    </source>
</reference>
<dbReference type="SUPFAM" id="SSF52777">
    <property type="entry name" value="CoA-dependent acyltransferases"/>
    <property type="match status" value="1"/>
</dbReference>
<dbReference type="GO" id="GO:0071731">
    <property type="term" value="P:response to nitric oxide"/>
    <property type="evidence" value="ECO:0007669"/>
    <property type="project" value="TreeGrafter"/>
</dbReference>
<dbReference type="Gene3D" id="3.30.559.10">
    <property type="entry name" value="Chloramphenicol acetyltransferase-like domain"/>
    <property type="match status" value="1"/>
</dbReference>
<keyword evidence="5" id="KW-0444">Lipid biosynthesis</keyword>
<organism evidence="13 14">
    <name type="scientific">Glycomyces buryatensis</name>
    <dbReference type="NCBI Taxonomy" id="2570927"/>
    <lineage>
        <taxon>Bacteria</taxon>
        <taxon>Bacillati</taxon>
        <taxon>Actinomycetota</taxon>
        <taxon>Actinomycetes</taxon>
        <taxon>Glycomycetales</taxon>
        <taxon>Glycomycetaceae</taxon>
        <taxon>Glycomyces</taxon>
    </lineage>
</organism>
<name>A0A4S8QCF9_9ACTN</name>
<accession>A0A4S8QCF9</accession>
<evidence type="ECO:0000256" key="6">
    <source>
        <dbReference type="ARBA" id="ARBA00022679"/>
    </source>
</evidence>
<dbReference type="GO" id="GO:0019432">
    <property type="term" value="P:triglyceride biosynthetic process"/>
    <property type="evidence" value="ECO:0007669"/>
    <property type="project" value="UniProtKB-UniPathway"/>
</dbReference>
<dbReference type="GO" id="GO:0004144">
    <property type="term" value="F:diacylglycerol O-acyltransferase activity"/>
    <property type="evidence" value="ECO:0007669"/>
    <property type="project" value="UniProtKB-EC"/>
</dbReference>
<evidence type="ECO:0000256" key="1">
    <source>
        <dbReference type="ARBA" id="ARBA00004771"/>
    </source>
</evidence>
<keyword evidence="7" id="KW-0319">Glycerol metabolism</keyword>
<evidence type="ECO:0000256" key="7">
    <source>
        <dbReference type="ARBA" id="ARBA00022798"/>
    </source>
</evidence>
<comment type="caution">
    <text evidence="13">The sequence shown here is derived from an EMBL/GenBank/DDBJ whole genome shotgun (WGS) entry which is preliminary data.</text>
</comment>
<dbReference type="InterPro" id="IPR023213">
    <property type="entry name" value="CAT-like_dom_sf"/>
</dbReference>
<proteinExistence type="inferred from homology"/>
<dbReference type="EMBL" id="STGY01000031">
    <property type="protein sequence ID" value="THV42048.1"/>
    <property type="molecule type" value="Genomic_DNA"/>
</dbReference>
<comment type="catalytic activity">
    <reaction evidence="10">
        <text>an acyl-CoA + a 1,2-diacyl-sn-glycerol = a triacyl-sn-glycerol + CoA</text>
        <dbReference type="Rhea" id="RHEA:10868"/>
        <dbReference type="ChEBI" id="CHEBI:17815"/>
        <dbReference type="ChEBI" id="CHEBI:57287"/>
        <dbReference type="ChEBI" id="CHEBI:58342"/>
        <dbReference type="ChEBI" id="CHEBI:64615"/>
        <dbReference type="EC" id="2.3.1.20"/>
    </reaction>
</comment>
<dbReference type="GO" id="GO:0051701">
    <property type="term" value="P:biological process involved in interaction with host"/>
    <property type="evidence" value="ECO:0007669"/>
    <property type="project" value="TreeGrafter"/>
</dbReference>
<dbReference type="GO" id="GO:0005886">
    <property type="term" value="C:plasma membrane"/>
    <property type="evidence" value="ECO:0007669"/>
    <property type="project" value="TreeGrafter"/>
</dbReference>
<comment type="pathway">
    <text evidence="2">Lipid metabolism.</text>
</comment>
<dbReference type="Pfam" id="PF03007">
    <property type="entry name" value="WS_DGAT_cat"/>
    <property type="match status" value="1"/>
</dbReference>
<evidence type="ECO:0000256" key="4">
    <source>
        <dbReference type="ARBA" id="ARBA00013244"/>
    </source>
</evidence>
<comment type="pathway">
    <text evidence="1">Glycerolipid metabolism; triacylglycerol biosynthesis.</text>
</comment>
<evidence type="ECO:0000256" key="10">
    <source>
        <dbReference type="ARBA" id="ARBA00048109"/>
    </source>
</evidence>
<keyword evidence="9" id="KW-0012">Acyltransferase</keyword>
<dbReference type="UniPathway" id="UPA00282"/>
<evidence type="ECO:0000256" key="5">
    <source>
        <dbReference type="ARBA" id="ARBA00022516"/>
    </source>
</evidence>
<evidence type="ECO:0000256" key="3">
    <source>
        <dbReference type="ARBA" id="ARBA00009587"/>
    </source>
</evidence>
<comment type="similarity">
    <text evidence="3">Belongs to the long-chain O-acyltransferase family.</text>
</comment>
<evidence type="ECO:0000256" key="8">
    <source>
        <dbReference type="ARBA" id="ARBA00023098"/>
    </source>
</evidence>
<dbReference type="PANTHER" id="PTHR31650">
    <property type="entry name" value="O-ACYLTRANSFERASE (WSD1-LIKE) FAMILY PROTEIN"/>
    <property type="match status" value="1"/>
</dbReference>
<evidence type="ECO:0000256" key="9">
    <source>
        <dbReference type="ARBA" id="ARBA00023315"/>
    </source>
</evidence>
<dbReference type="GO" id="GO:0001666">
    <property type="term" value="P:response to hypoxia"/>
    <property type="evidence" value="ECO:0007669"/>
    <property type="project" value="TreeGrafter"/>
</dbReference>
<evidence type="ECO:0000259" key="12">
    <source>
        <dbReference type="Pfam" id="PF06974"/>
    </source>
</evidence>
<keyword evidence="6" id="KW-0808">Transferase</keyword>
<evidence type="ECO:0000313" key="14">
    <source>
        <dbReference type="Proteomes" id="UP000308760"/>
    </source>
</evidence>
<evidence type="ECO:0000256" key="2">
    <source>
        <dbReference type="ARBA" id="ARBA00005189"/>
    </source>
</evidence>
<feature type="domain" description="O-acyltransferase WSD1 C-terminal" evidence="12">
    <location>
        <begin position="281"/>
        <end position="418"/>
    </location>
</feature>
<dbReference type="AlphaFoldDB" id="A0A4S8QCF9"/>
<dbReference type="Pfam" id="PF06974">
    <property type="entry name" value="WS_DGAT_C"/>
    <property type="match status" value="1"/>
</dbReference>
<evidence type="ECO:0000313" key="13">
    <source>
        <dbReference type="EMBL" id="THV42048.1"/>
    </source>
</evidence>
<protein>
    <recommendedName>
        <fullName evidence="4">diacylglycerol O-acyltransferase</fullName>
        <ecNumber evidence="4">2.3.1.20</ecNumber>
    </recommendedName>
</protein>
<dbReference type="OrthoDB" id="4671961at2"/>
<dbReference type="InterPro" id="IPR045034">
    <property type="entry name" value="O-acyltransferase_WSD1-like"/>
</dbReference>
<dbReference type="RefSeq" id="WP_136534092.1">
    <property type="nucleotide sequence ID" value="NZ_STGY01000031.1"/>
</dbReference>
<reference evidence="13 14" key="2">
    <citation type="submission" date="2019-05" db="EMBL/GenBank/DDBJ databases">
        <title>Glycomyces buryatensis sp. nov.</title>
        <authorList>
            <person name="Nikitina E."/>
        </authorList>
    </citation>
    <scope>NUCLEOTIDE SEQUENCE [LARGE SCALE GENOMIC DNA]</scope>
    <source>
        <strain evidence="13 14">18</strain>
    </source>
</reference>
<keyword evidence="14" id="KW-1185">Reference proteome</keyword>
<keyword evidence="8" id="KW-0443">Lipid metabolism</keyword>